<comment type="caution">
    <text evidence="3">The sequence shown here is derived from an EMBL/GenBank/DDBJ whole genome shotgun (WGS) entry which is preliminary data.</text>
</comment>
<evidence type="ECO:0000259" key="2">
    <source>
        <dbReference type="PROSITE" id="PS51724"/>
    </source>
</evidence>
<gene>
    <name evidence="3" type="ORF">C8N38_10748</name>
</gene>
<organism evidence="3 4">
    <name type="scientific">Rhodovulum kholense</name>
    <dbReference type="NCBI Taxonomy" id="453584"/>
    <lineage>
        <taxon>Bacteria</taxon>
        <taxon>Pseudomonadati</taxon>
        <taxon>Pseudomonadota</taxon>
        <taxon>Alphaproteobacteria</taxon>
        <taxon>Rhodobacterales</taxon>
        <taxon>Paracoccaceae</taxon>
        <taxon>Rhodovulum</taxon>
    </lineage>
</organism>
<feature type="signal peptide" evidence="1">
    <location>
        <begin position="1"/>
        <end position="23"/>
    </location>
</feature>
<sequence length="175" mass="18788">MPYQRYRLAVAAVLALGLGCPGAAPVRAESAPVGAVPLQVLPGYRAVWEDDRLNPLRGRRTDWGDAQMRTVWTERVPQRLVDPALRPPQAVAPVAVPPSAGSRYIQVGAFTEADAAGDAVADLRRLGLPVRQGRVMADGDLVTVIFAGPFADRESHGRAQSVLRRAGYTPVSSKR</sequence>
<dbReference type="Proteomes" id="UP000244037">
    <property type="component" value="Unassembled WGS sequence"/>
</dbReference>
<proteinExistence type="predicted"/>
<accession>A0A8E2VJY7</accession>
<dbReference type="InterPro" id="IPR007730">
    <property type="entry name" value="SPOR-like_dom"/>
</dbReference>
<keyword evidence="1" id="KW-0732">Signal</keyword>
<dbReference type="PROSITE" id="PS51257">
    <property type="entry name" value="PROKAR_LIPOPROTEIN"/>
    <property type="match status" value="1"/>
</dbReference>
<dbReference type="AlphaFoldDB" id="A0A8E2VJY7"/>
<protein>
    <submittedName>
        <fullName evidence="3">Sporulation related protein</fullName>
    </submittedName>
</protein>
<evidence type="ECO:0000256" key="1">
    <source>
        <dbReference type="SAM" id="SignalP"/>
    </source>
</evidence>
<feature type="domain" description="SPOR" evidence="2">
    <location>
        <begin position="97"/>
        <end position="175"/>
    </location>
</feature>
<reference evidence="3 4" key="1">
    <citation type="submission" date="2018-04" db="EMBL/GenBank/DDBJ databases">
        <title>Genomic Encyclopedia of Archaeal and Bacterial Type Strains, Phase II (KMG-II): from individual species to whole genera.</title>
        <authorList>
            <person name="Goeker M."/>
        </authorList>
    </citation>
    <scope>NUCLEOTIDE SEQUENCE [LARGE SCALE GENOMIC DNA]</scope>
    <source>
        <strain evidence="3 4">DSM 19783</strain>
    </source>
</reference>
<dbReference type="EMBL" id="QAYC01000007">
    <property type="protein sequence ID" value="PTW49526.1"/>
    <property type="molecule type" value="Genomic_DNA"/>
</dbReference>
<evidence type="ECO:0000313" key="4">
    <source>
        <dbReference type="Proteomes" id="UP000244037"/>
    </source>
</evidence>
<dbReference type="GO" id="GO:0042834">
    <property type="term" value="F:peptidoglycan binding"/>
    <property type="evidence" value="ECO:0007669"/>
    <property type="project" value="InterPro"/>
</dbReference>
<dbReference type="Pfam" id="PF05036">
    <property type="entry name" value="SPOR"/>
    <property type="match status" value="1"/>
</dbReference>
<dbReference type="PROSITE" id="PS51724">
    <property type="entry name" value="SPOR"/>
    <property type="match status" value="1"/>
</dbReference>
<evidence type="ECO:0000313" key="3">
    <source>
        <dbReference type="EMBL" id="PTW49526.1"/>
    </source>
</evidence>
<feature type="chain" id="PRO_5034946845" evidence="1">
    <location>
        <begin position="24"/>
        <end position="175"/>
    </location>
</feature>
<dbReference type="OrthoDB" id="7843142at2"/>
<name>A0A8E2VJY7_9RHOB</name>
<dbReference type="SUPFAM" id="SSF110997">
    <property type="entry name" value="Sporulation related repeat"/>
    <property type="match status" value="1"/>
</dbReference>
<dbReference type="RefSeq" id="WP_108027166.1">
    <property type="nucleotide sequence ID" value="NZ_QAYC01000007.1"/>
</dbReference>
<dbReference type="InterPro" id="IPR036680">
    <property type="entry name" value="SPOR-like_sf"/>
</dbReference>
<keyword evidence="4" id="KW-1185">Reference proteome</keyword>
<dbReference type="Gene3D" id="3.30.70.1070">
    <property type="entry name" value="Sporulation related repeat"/>
    <property type="match status" value="1"/>
</dbReference>